<dbReference type="EMBL" id="KB456265">
    <property type="protein sequence ID" value="EMF12217.1"/>
    <property type="molecule type" value="Genomic_DNA"/>
</dbReference>
<dbReference type="OrthoDB" id="1055148at2759"/>
<keyword evidence="2" id="KW-0808">Transferase</keyword>
<dbReference type="RefSeq" id="XP_016760338.1">
    <property type="nucleotide sequence ID" value="XM_016908983.1"/>
</dbReference>
<keyword evidence="2" id="KW-0012">Acyltransferase</keyword>
<proteinExistence type="predicted"/>
<dbReference type="GeneID" id="27906120"/>
<dbReference type="Gene3D" id="3.40.630.30">
    <property type="match status" value="1"/>
</dbReference>
<protein>
    <submittedName>
        <fullName evidence="2">Acyl-CoA N-acyltransferase</fullName>
    </submittedName>
</protein>
<dbReference type="CDD" id="cd04301">
    <property type="entry name" value="NAT_SF"/>
    <property type="match status" value="1"/>
</dbReference>
<keyword evidence="3" id="KW-1185">Reference proteome</keyword>
<dbReference type="InterPro" id="IPR000182">
    <property type="entry name" value="GNAT_dom"/>
</dbReference>
<accession>N1QG05</accession>
<gene>
    <name evidence="2" type="ORF">SEPMUDRAFT_46030</name>
</gene>
<organism evidence="2 3">
    <name type="scientific">Sphaerulina musiva (strain SO2202)</name>
    <name type="common">Poplar stem canker fungus</name>
    <name type="synonym">Septoria musiva</name>
    <dbReference type="NCBI Taxonomy" id="692275"/>
    <lineage>
        <taxon>Eukaryota</taxon>
        <taxon>Fungi</taxon>
        <taxon>Dikarya</taxon>
        <taxon>Ascomycota</taxon>
        <taxon>Pezizomycotina</taxon>
        <taxon>Dothideomycetes</taxon>
        <taxon>Dothideomycetidae</taxon>
        <taxon>Mycosphaerellales</taxon>
        <taxon>Mycosphaerellaceae</taxon>
        <taxon>Sphaerulina</taxon>
    </lineage>
</organism>
<evidence type="ECO:0000313" key="3">
    <source>
        <dbReference type="Proteomes" id="UP000016931"/>
    </source>
</evidence>
<dbReference type="InterPro" id="IPR016181">
    <property type="entry name" value="Acyl_CoA_acyltransferase"/>
</dbReference>
<dbReference type="OMA" id="MFPITED"/>
<evidence type="ECO:0000313" key="2">
    <source>
        <dbReference type="EMBL" id="EMF12217.1"/>
    </source>
</evidence>
<dbReference type="PANTHER" id="PTHR42791:SF17">
    <property type="entry name" value="ACETYLTRANSFERASE, GNAT FAMILY FAMILY (AFU_ORTHOLOGUE AFUA_8G05690)"/>
    <property type="match status" value="1"/>
</dbReference>
<dbReference type="Pfam" id="PF00583">
    <property type="entry name" value="Acetyltransf_1"/>
    <property type="match status" value="1"/>
</dbReference>
<dbReference type="PANTHER" id="PTHR42791">
    <property type="entry name" value="GNAT FAMILY ACETYLTRANSFERASE"/>
    <property type="match status" value="1"/>
</dbReference>
<dbReference type="STRING" id="692275.N1QG05"/>
<dbReference type="eggNOG" id="ENOG502SC13">
    <property type="taxonomic scope" value="Eukaryota"/>
</dbReference>
<name>N1QG05_SPHMS</name>
<dbReference type="SUPFAM" id="SSF55729">
    <property type="entry name" value="Acyl-CoA N-acyltransferases (Nat)"/>
    <property type="match status" value="1"/>
</dbReference>
<dbReference type="Proteomes" id="UP000016931">
    <property type="component" value="Unassembled WGS sequence"/>
</dbReference>
<dbReference type="InterPro" id="IPR052523">
    <property type="entry name" value="Trichothecene_AcTrans"/>
</dbReference>
<dbReference type="HOGENOM" id="CLU_060131_6_4_1"/>
<sequence length="207" mass="23297">MAFALLPLQESDIPRCVTIYFAAFQNPHSLGCWPRTPSVRAWWEKMINDELHAPGARWLKAVSVESGSIAGFIKWQESKPGVVPDADLPEWPQGADSSLCNETFGAWARAHRDLMGSRGHWYLEIVATDPDFQGKGAGSLMMQWGLDQADAQCQEAFLEASPDAVSLYERAGFREAGRVDTFIDNERVKGVWYRNMFMIRSANREKV</sequence>
<feature type="domain" description="N-acetyltransferase" evidence="1">
    <location>
        <begin position="3"/>
        <end position="198"/>
    </location>
</feature>
<reference evidence="2 3" key="1">
    <citation type="journal article" date="2012" name="PLoS Pathog.">
        <title>Diverse lifestyles and strategies of plant pathogenesis encoded in the genomes of eighteen Dothideomycetes fungi.</title>
        <authorList>
            <person name="Ohm R.A."/>
            <person name="Feau N."/>
            <person name="Henrissat B."/>
            <person name="Schoch C.L."/>
            <person name="Horwitz B.A."/>
            <person name="Barry K.W."/>
            <person name="Condon B.J."/>
            <person name="Copeland A.C."/>
            <person name="Dhillon B."/>
            <person name="Glaser F."/>
            <person name="Hesse C.N."/>
            <person name="Kosti I."/>
            <person name="LaButti K."/>
            <person name="Lindquist E.A."/>
            <person name="Lucas S."/>
            <person name="Salamov A.A."/>
            <person name="Bradshaw R.E."/>
            <person name="Ciuffetti L."/>
            <person name="Hamelin R.C."/>
            <person name="Kema G.H.J."/>
            <person name="Lawrence C."/>
            <person name="Scott J.A."/>
            <person name="Spatafora J.W."/>
            <person name="Turgeon B.G."/>
            <person name="de Wit P.J.G.M."/>
            <person name="Zhong S."/>
            <person name="Goodwin S.B."/>
            <person name="Grigoriev I.V."/>
        </authorList>
    </citation>
    <scope>NUCLEOTIDE SEQUENCE [LARGE SCALE GENOMIC DNA]</scope>
    <source>
        <strain evidence="2 3">SO2202</strain>
    </source>
</reference>
<dbReference type="PROSITE" id="PS51186">
    <property type="entry name" value="GNAT"/>
    <property type="match status" value="1"/>
</dbReference>
<dbReference type="AlphaFoldDB" id="N1QG05"/>
<evidence type="ECO:0000259" key="1">
    <source>
        <dbReference type="PROSITE" id="PS51186"/>
    </source>
</evidence>
<dbReference type="GO" id="GO:0016747">
    <property type="term" value="F:acyltransferase activity, transferring groups other than amino-acyl groups"/>
    <property type="evidence" value="ECO:0007669"/>
    <property type="project" value="InterPro"/>
</dbReference>